<gene>
    <name evidence="1" type="ORF">SAMN04487946_1123</name>
</gene>
<dbReference type="STRING" id="660517.SAMN04487946_1123"/>
<evidence type="ECO:0000313" key="1">
    <source>
        <dbReference type="EMBL" id="SDY34644.1"/>
    </source>
</evidence>
<protein>
    <recommendedName>
        <fullName evidence="3">Sulfatase</fullName>
    </recommendedName>
</protein>
<evidence type="ECO:0008006" key="3">
    <source>
        <dbReference type="Google" id="ProtNLM"/>
    </source>
</evidence>
<proteinExistence type="predicted"/>
<accession>A0A1H3J627</accession>
<dbReference type="Proteomes" id="UP000199170">
    <property type="component" value="Unassembled WGS sequence"/>
</dbReference>
<reference evidence="2" key="1">
    <citation type="submission" date="2016-10" db="EMBL/GenBank/DDBJ databases">
        <authorList>
            <person name="Varghese N."/>
            <person name="Submissions S."/>
        </authorList>
    </citation>
    <scope>NUCLEOTIDE SEQUENCE [LARGE SCALE GENOMIC DNA]</scope>
    <source>
        <strain evidence="2">CGMCC 1.10118</strain>
    </source>
</reference>
<name>A0A1H3J627_9EURY</name>
<organism evidence="1 2">
    <name type="scientific">Halobellus clavatus</name>
    <dbReference type="NCBI Taxonomy" id="660517"/>
    <lineage>
        <taxon>Archaea</taxon>
        <taxon>Methanobacteriati</taxon>
        <taxon>Methanobacteriota</taxon>
        <taxon>Stenosarchaea group</taxon>
        <taxon>Halobacteria</taxon>
        <taxon>Halobacteriales</taxon>
        <taxon>Haloferacaceae</taxon>
        <taxon>Halobellus</taxon>
    </lineage>
</organism>
<dbReference type="EMBL" id="FNPB01000012">
    <property type="protein sequence ID" value="SDY34644.1"/>
    <property type="molecule type" value="Genomic_DNA"/>
</dbReference>
<sequence>MSLTEKLAYAADEFRENYKDPMWWRHRVGHRVNGTFQVNIYPRRSGSTYVSEADWDLLIVLDGCRADLFEEVVDTDRFDSYRRVKSPGSKTPEWARQNFGNGEFGDTVYIASNGQVSKAIDPTFHRMIEVWQSTDGVPYPEDISEAARVASRDYPNKRIVAHYLQPHRPFIVSEDRFSEGFTDNPWQALAVGNVDCETVWDLYRRNLEAVIEHAFDLAEKIPGRAIVTSDHGNLLGERTYPVFIRLYGHPGGVRHPGLVDVPWGVIESDNRPEIQSEEIGEVTKKEEAVRDHLADLGYF</sequence>
<keyword evidence="2" id="KW-1185">Reference proteome</keyword>
<dbReference type="RefSeq" id="WP_139175847.1">
    <property type="nucleotide sequence ID" value="NZ_FNPB01000012.1"/>
</dbReference>
<evidence type="ECO:0000313" key="2">
    <source>
        <dbReference type="Proteomes" id="UP000199170"/>
    </source>
</evidence>
<dbReference type="AlphaFoldDB" id="A0A1H3J627"/>
<dbReference type="InterPro" id="IPR017850">
    <property type="entry name" value="Alkaline_phosphatase_core_sf"/>
</dbReference>
<dbReference type="Gene3D" id="3.40.720.10">
    <property type="entry name" value="Alkaline Phosphatase, subunit A"/>
    <property type="match status" value="1"/>
</dbReference>
<dbReference type="SUPFAM" id="SSF53649">
    <property type="entry name" value="Alkaline phosphatase-like"/>
    <property type="match status" value="1"/>
</dbReference>
<dbReference type="OrthoDB" id="100846at2157"/>